<protein>
    <submittedName>
        <fullName evidence="2">Uncharacterized protein</fullName>
    </submittedName>
</protein>
<evidence type="ECO:0000313" key="6">
    <source>
        <dbReference type="Proteomes" id="UP000292655"/>
    </source>
</evidence>
<dbReference type="EMBL" id="RYUX01000005">
    <property type="protein sequence ID" value="RYQ39059.1"/>
    <property type="molecule type" value="Genomic_DNA"/>
</dbReference>
<evidence type="ECO:0000313" key="3">
    <source>
        <dbReference type="EMBL" id="RYQ39059.1"/>
    </source>
</evidence>
<dbReference type="Proteomes" id="UP000291187">
    <property type="component" value="Unassembled WGS sequence"/>
</dbReference>
<proteinExistence type="predicted"/>
<dbReference type="AlphaFoldDB" id="A0A4Q5AWR5"/>
<organism evidence="2 5">
    <name type="scientific">Bifidobacterium pseudolongum subsp. globosum</name>
    <dbReference type="NCBI Taxonomy" id="1690"/>
    <lineage>
        <taxon>Bacteria</taxon>
        <taxon>Bacillati</taxon>
        <taxon>Actinomycetota</taxon>
        <taxon>Actinomycetes</taxon>
        <taxon>Bifidobacteriales</taxon>
        <taxon>Bifidobacteriaceae</taxon>
        <taxon>Bifidobacterium</taxon>
    </lineage>
</organism>
<sequence length="213" mass="22470">MPGITSVINAAAAAGLISGGSRQYSSASVWRRPCAHARLAPISVPTTTSSASTAGMSQMTSRPRASRWRALLAIRASRRSCSRMRCFIRPACSRETADVGWRSAITTTLMYSPPGRSVTVNCSDPSSRRVVSLAAPVCSHAHEFDSLMPLGNANVPVTRAAGVLLSALNGSHSSATTSSYAVATPCHVIASSNRMLFAERVEGMFHPISTSFV</sequence>
<name>A0A4Q5AWR5_9BIFI</name>
<dbReference type="Proteomes" id="UP000292382">
    <property type="component" value="Unassembled WGS sequence"/>
</dbReference>
<evidence type="ECO:0000313" key="2">
    <source>
        <dbReference type="EMBL" id="RYQ37574.1"/>
    </source>
</evidence>
<gene>
    <name evidence="3" type="ORF">PG2002B_0335</name>
    <name evidence="2" type="ORF">PG2003B_0317</name>
    <name evidence="1" type="ORF">PG2071B_0334</name>
</gene>
<dbReference type="EMBL" id="RYUM01000004">
    <property type="protein sequence ID" value="RYQ20198.1"/>
    <property type="molecule type" value="Genomic_DNA"/>
</dbReference>
<accession>A0A4Q5AWR5</accession>
<evidence type="ECO:0000313" key="1">
    <source>
        <dbReference type="EMBL" id="RYQ20198.1"/>
    </source>
</evidence>
<dbReference type="EMBL" id="RYUW01000008">
    <property type="protein sequence ID" value="RYQ37574.1"/>
    <property type="molecule type" value="Genomic_DNA"/>
</dbReference>
<comment type="caution">
    <text evidence="2">The sequence shown here is derived from an EMBL/GenBank/DDBJ whole genome shotgun (WGS) entry which is preliminary data.</text>
</comment>
<evidence type="ECO:0000313" key="5">
    <source>
        <dbReference type="Proteomes" id="UP000292382"/>
    </source>
</evidence>
<evidence type="ECO:0000313" key="4">
    <source>
        <dbReference type="Proteomes" id="UP000291187"/>
    </source>
</evidence>
<reference evidence="4 5" key="1">
    <citation type="submission" date="2018-12" db="EMBL/GenBank/DDBJ databases">
        <title>Unveiling genomic diversity among members of the Bifidobacterium pseudolongum species, a widely distributed gut commensal of the animal kingdom.</title>
        <authorList>
            <person name="Lugli G.A."/>
            <person name="Duranti S."/>
            <person name="Albert K."/>
            <person name="Mancabelli L."/>
            <person name="Napoli S."/>
            <person name="Viappiani A."/>
            <person name="Anzalone R."/>
            <person name="Longhi G."/>
            <person name="Milani C."/>
            <person name="Turroni F."/>
            <person name="Alessandri G."/>
            <person name="Sela D.A."/>
            <person name="Van Sinderen D."/>
            <person name="Ventura M."/>
        </authorList>
    </citation>
    <scope>NUCLEOTIDE SEQUENCE [LARGE SCALE GENOMIC DNA]</scope>
    <source>
        <strain evidence="3 6">2002B</strain>
        <strain evidence="2 5">2003B</strain>
        <strain evidence="1 4">2071B</strain>
    </source>
</reference>
<dbReference type="Proteomes" id="UP000292655">
    <property type="component" value="Unassembled WGS sequence"/>
</dbReference>